<accession>A0AAD7AAS9</accession>
<name>A0AAD7AAS9_9AGAR</name>
<organism evidence="1 2">
    <name type="scientific">Mycena albidolilacea</name>
    <dbReference type="NCBI Taxonomy" id="1033008"/>
    <lineage>
        <taxon>Eukaryota</taxon>
        <taxon>Fungi</taxon>
        <taxon>Dikarya</taxon>
        <taxon>Basidiomycota</taxon>
        <taxon>Agaricomycotina</taxon>
        <taxon>Agaricomycetes</taxon>
        <taxon>Agaricomycetidae</taxon>
        <taxon>Agaricales</taxon>
        <taxon>Marasmiineae</taxon>
        <taxon>Mycenaceae</taxon>
        <taxon>Mycena</taxon>
    </lineage>
</organism>
<evidence type="ECO:0000313" key="2">
    <source>
        <dbReference type="Proteomes" id="UP001218218"/>
    </source>
</evidence>
<proteinExistence type="predicted"/>
<gene>
    <name evidence="1" type="ORF">DFH08DRAFT_661008</name>
</gene>
<evidence type="ECO:0000313" key="1">
    <source>
        <dbReference type="EMBL" id="KAJ7353093.1"/>
    </source>
</evidence>
<feature type="non-terminal residue" evidence="1">
    <location>
        <position position="1"/>
    </location>
</feature>
<keyword evidence="2" id="KW-1185">Reference proteome</keyword>
<feature type="non-terminal residue" evidence="1">
    <location>
        <position position="158"/>
    </location>
</feature>
<dbReference type="Proteomes" id="UP001218218">
    <property type="component" value="Unassembled WGS sequence"/>
</dbReference>
<comment type="caution">
    <text evidence="1">The sequence shown here is derived from an EMBL/GenBank/DDBJ whole genome shotgun (WGS) entry which is preliminary data.</text>
</comment>
<protein>
    <submittedName>
        <fullName evidence="1">Uncharacterized protein</fullName>
    </submittedName>
</protein>
<dbReference type="AlphaFoldDB" id="A0AAD7AAS9"/>
<reference evidence="1" key="1">
    <citation type="submission" date="2023-03" db="EMBL/GenBank/DDBJ databases">
        <title>Massive genome expansion in bonnet fungi (Mycena s.s.) driven by repeated elements and novel gene families across ecological guilds.</title>
        <authorList>
            <consortium name="Lawrence Berkeley National Laboratory"/>
            <person name="Harder C.B."/>
            <person name="Miyauchi S."/>
            <person name="Viragh M."/>
            <person name="Kuo A."/>
            <person name="Thoen E."/>
            <person name="Andreopoulos B."/>
            <person name="Lu D."/>
            <person name="Skrede I."/>
            <person name="Drula E."/>
            <person name="Henrissat B."/>
            <person name="Morin E."/>
            <person name="Kohler A."/>
            <person name="Barry K."/>
            <person name="LaButti K."/>
            <person name="Morin E."/>
            <person name="Salamov A."/>
            <person name="Lipzen A."/>
            <person name="Mereny Z."/>
            <person name="Hegedus B."/>
            <person name="Baldrian P."/>
            <person name="Stursova M."/>
            <person name="Weitz H."/>
            <person name="Taylor A."/>
            <person name="Grigoriev I.V."/>
            <person name="Nagy L.G."/>
            <person name="Martin F."/>
            <person name="Kauserud H."/>
        </authorList>
    </citation>
    <scope>NUCLEOTIDE SEQUENCE</scope>
    <source>
        <strain evidence="1">CBHHK002</strain>
    </source>
</reference>
<sequence>WKVRWLDATVLWCKDERTILRMKVWAACLNFTDMVEVLNFALRYGVAFQLFVKLSEVHDLGLKVDLPASEVDALAAMYSPEFTESPLEYGTGGASLYARYLTKVKEVLRRPHATGFIYLGGLPSFVAQVYDPQLMDRLRLGPSHQITNFGRGEVLLDT</sequence>
<dbReference type="EMBL" id="JARIHO010000011">
    <property type="protein sequence ID" value="KAJ7353093.1"/>
    <property type="molecule type" value="Genomic_DNA"/>
</dbReference>